<dbReference type="SMART" id="SM00382">
    <property type="entry name" value="AAA"/>
    <property type="match status" value="1"/>
</dbReference>
<keyword evidence="3 5" id="KW-0067">ATP-binding</keyword>
<keyword evidence="1" id="KW-0813">Transport</keyword>
<evidence type="ECO:0000256" key="1">
    <source>
        <dbReference type="ARBA" id="ARBA00022448"/>
    </source>
</evidence>
<gene>
    <name evidence="5" type="ORF">DM484_11240</name>
</gene>
<sequence length="251" mass="28012">MLELCDISKRYGDTQALHPTSLVFPCERTKALLGTSGCGKSTLLRLIAGLIQPDSGSIRLNGEPLTKKNIQSIRQRMGYVIQEGGLFPHLSLRANITLMARHLGWPTTKIDQRVAVLGKLTRLDLHFLERFPWQVSGGQRQRAALMRALFLDPVILLLDEPLGALDPIIRAELQAELCEIFSTLRKTVVLVTHDLGEAAFLADEIALLDAGRIVQQGKLEELVEFPATPFVTRFINSQRHPFERGLRKCEG</sequence>
<dbReference type="InterPro" id="IPR003593">
    <property type="entry name" value="AAA+_ATPase"/>
</dbReference>
<name>A0A2W4R5V4_9GAMM</name>
<dbReference type="SUPFAM" id="SSF52540">
    <property type="entry name" value="P-loop containing nucleoside triphosphate hydrolases"/>
    <property type="match status" value="1"/>
</dbReference>
<evidence type="ECO:0000259" key="4">
    <source>
        <dbReference type="PROSITE" id="PS50893"/>
    </source>
</evidence>
<comment type="caution">
    <text evidence="5">The sequence shown here is derived from an EMBL/GenBank/DDBJ whole genome shotgun (WGS) entry which is preliminary data.</text>
</comment>
<organism evidence="5 6">
    <name type="scientific">Candidatus Methylumidiphilus alinenensis</name>
    <dbReference type="NCBI Taxonomy" id="2202197"/>
    <lineage>
        <taxon>Bacteria</taxon>
        <taxon>Pseudomonadati</taxon>
        <taxon>Pseudomonadota</taxon>
        <taxon>Gammaproteobacteria</taxon>
        <taxon>Methylococcales</taxon>
        <taxon>Candidatus Methylumidiphilus</taxon>
    </lineage>
</organism>
<proteinExistence type="predicted"/>
<keyword evidence="2" id="KW-0547">Nucleotide-binding</keyword>
<dbReference type="Gene3D" id="3.40.50.300">
    <property type="entry name" value="P-loop containing nucleotide triphosphate hydrolases"/>
    <property type="match status" value="1"/>
</dbReference>
<dbReference type="InterPro" id="IPR050093">
    <property type="entry name" value="ABC_SmlMolc_Importer"/>
</dbReference>
<dbReference type="AlphaFoldDB" id="A0A2W4R5V4"/>
<evidence type="ECO:0000313" key="5">
    <source>
        <dbReference type="EMBL" id="PZN79491.1"/>
    </source>
</evidence>
<dbReference type="GO" id="GO:0016887">
    <property type="term" value="F:ATP hydrolysis activity"/>
    <property type="evidence" value="ECO:0007669"/>
    <property type="project" value="InterPro"/>
</dbReference>
<accession>A0A2W4R5V4</accession>
<dbReference type="PANTHER" id="PTHR42781:SF4">
    <property type="entry name" value="SPERMIDINE_PUTRESCINE IMPORT ATP-BINDING PROTEIN POTA"/>
    <property type="match status" value="1"/>
</dbReference>
<dbReference type="Pfam" id="PF00005">
    <property type="entry name" value="ABC_tran"/>
    <property type="match status" value="1"/>
</dbReference>
<evidence type="ECO:0000313" key="6">
    <source>
        <dbReference type="Proteomes" id="UP000249396"/>
    </source>
</evidence>
<dbReference type="EMBL" id="QJPH01000298">
    <property type="protein sequence ID" value="PZN79491.1"/>
    <property type="molecule type" value="Genomic_DNA"/>
</dbReference>
<evidence type="ECO:0000256" key="2">
    <source>
        <dbReference type="ARBA" id="ARBA00022741"/>
    </source>
</evidence>
<dbReference type="PROSITE" id="PS50893">
    <property type="entry name" value="ABC_TRANSPORTER_2"/>
    <property type="match status" value="1"/>
</dbReference>
<dbReference type="PANTHER" id="PTHR42781">
    <property type="entry name" value="SPERMIDINE/PUTRESCINE IMPORT ATP-BINDING PROTEIN POTA"/>
    <property type="match status" value="1"/>
</dbReference>
<dbReference type="InterPro" id="IPR003439">
    <property type="entry name" value="ABC_transporter-like_ATP-bd"/>
</dbReference>
<reference evidence="5 6" key="1">
    <citation type="journal article" date="2018" name="Aquat. Microb. Ecol.">
        <title>Gammaproteobacterial methanotrophs dominate.</title>
        <authorList>
            <person name="Rissanen A.J."/>
            <person name="Saarenheimo J."/>
            <person name="Tiirola M."/>
            <person name="Peura S."/>
            <person name="Aalto S.L."/>
            <person name="Karvinen A."/>
            <person name="Nykanen H."/>
        </authorList>
    </citation>
    <scope>NUCLEOTIDE SEQUENCE [LARGE SCALE GENOMIC DNA]</scope>
    <source>
        <strain evidence="5">AMbin10</strain>
    </source>
</reference>
<protein>
    <submittedName>
        <fullName evidence="5">ABC transporter ATP-binding protein</fullName>
    </submittedName>
</protein>
<dbReference type="InterPro" id="IPR027417">
    <property type="entry name" value="P-loop_NTPase"/>
</dbReference>
<dbReference type="GO" id="GO:0005524">
    <property type="term" value="F:ATP binding"/>
    <property type="evidence" value="ECO:0007669"/>
    <property type="project" value="UniProtKB-KW"/>
</dbReference>
<dbReference type="Proteomes" id="UP000249396">
    <property type="component" value="Unassembled WGS sequence"/>
</dbReference>
<feature type="domain" description="ABC transporter" evidence="4">
    <location>
        <begin position="2"/>
        <end position="235"/>
    </location>
</feature>
<evidence type="ECO:0000256" key="3">
    <source>
        <dbReference type="ARBA" id="ARBA00022840"/>
    </source>
</evidence>